<dbReference type="EMBL" id="VXIV02002708">
    <property type="protein sequence ID" value="KAF6023483.1"/>
    <property type="molecule type" value="Genomic_DNA"/>
</dbReference>
<evidence type="ECO:0000313" key="2">
    <source>
        <dbReference type="Proteomes" id="UP000593567"/>
    </source>
</evidence>
<protein>
    <submittedName>
        <fullName evidence="1">Uncharacterized protein</fullName>
    </submittedName>
</protein>
<evidence type="ECO:0000313" key="1">
    <source>
        <dbReference type="EMBL" id="KAF6023483.1"/>
    </source>
</evidence>
<accession>A0A7J7JC17</accession>
<comment type="caution">
    <text evidence="1">The sequence shown here is derived from an EMBL/GenBank/DDBJ whole genome shotgun (WGS) entry which is preliminary data.</text>
</comment>
<proteinExistence type="predicted"/>
<gene>
    <name evidence="1" type="ORF">EB796_018215</name>
</gene>
<name>A0A7J7JC17_BUGNE</name>
<dbReference type="AlphaFoldDB" id="A0A7J7JC17"/>
<sequence>MYVCILQEIVRSEDGAFVATCYYGNKKLKFIDLDKKAVGPVCFKKEDEDSDRISCDSPEEPVSVLLAGRSLYLGSKTGIFKMSASESLTEPVVAGECPNDNVTVLLEAGQATAKVDLPNMGEVDLPEGVHKMTKDDNSKRCTYYVTVKAKSGSVGKALLGECPKNITVSLMEGQTTTKVKLPGGHEVEYPAGVFTLTKNYGPRKCTYHVIVREWYLFSSKFSWKALLGECPKNITVSLMEGQTTTKVKLPGGHEVEYPAGVFTLTKNYGPRKCTYYVIVREDSKLAEKAALTDCPNNVTAILPTGQQTVKIKLPNDHEVEFPVGVFSMTKNISSRLCTYYITVTNIDGTDHEQCPFQNITTLLTPGEYVVKMEWSNGKSEFLPEGVHRKTTEHNSKTCYYDHIVKKSPIVRRLYFKSEYDATCDLLKKTSFLDNLKRSLARRRDHIQEACGTGIQLETTIHVRF</sequence>
<reference evidence="1" key="1">
    <citation type="submission" date="2020-06" db="EMBL/GenBank/DDBJ databases">
        <title>Draft genome of Bugula neritina, a colonial animal packing powerful symbionts and potential medicines.</title>
        <authorList>
            <person name="Rayko M."/>
        </authorList>
    </citation>
    <scope>NUCLEOTIDE SEQUENCE [LARGE SCALE GENOMIC DNA]</scope>
    <source>
        <strain evidence="1">Kwan_BN1</strain>
    </source>
</reference>
<keyword evidence="2" id="KW-1185">Reference proteome</keyword>
<organism evidence="1 2">
    <name type="scientific">Bugula neritina</name>
    <name type="common">Brown bryozoan</name>
    <name type="synonym">Sertularia neritina</name>
    <dbReference type="NCBI Taxonomy" id="10212"/>
    <lineage>
        <taxon>Eukaryota</taxon>
        <taxon>Metazoa</taxon>
        <taxon>Spiralia</taxon>
        <taxon>Lophotrochozoa</taxon>
        <taxon>Bryozoa</taxon>
        <taxon>Gymnolaemata</taxon>
        <taxon>Cheilostomatida</taxon>
        <taxon>Flustrina</taxon>
        <taxon>Buguloidea</taxon>
        <taxon>Bugulidae</taxon>
        <taxon>Bugula</taxon>
    </lineage>
</organism>
<dbReference type="Proteomes" id="UP000593567">
    <property type="component" value="Unassembled WGS sequence"/>
</dbReference>